<feature type="region of interest" description="Disordered" evidence="5">
    <location>
        <begin position="83"/>
        <end position="126"/>
    </location>
</feature>
<dbReference type="Proteomes" id="UP000107383">
    <property type="component" value="Segment"/>
</dbReference>
<reference evidence="7 8" key="2">
    <citation type="journal article" date="2012" name="J. Gen. Virol.">
        <title>Genome sequence of a waterfowl aviadenovirus, goose adenovirus 4.</title>
        <authorList>
            <person name="Kajan G.L."/>
            <person name="Davison A.J."/>
            <person name="Palya V."/>
            <person name="Harrach B."/>
            <person name="Benko M."/>
        </authorList>
    </citation>
    <scope>NUCLEOTIDE SEQUENCE [LARGE SCALE GENOMIC DNA]</scope>
    <source>
        <strain evidence="7">P29</strain>
    </source>
</reference>
<dbReference type="KEGG" id="vg:12978908"/>
<dbReference type="OrthoDB" id="37203at10239"/>
<keyword evidence="6" id="KW-0812">Transmembrane</keyword>
<dbReference type="GO" id="GO:0003677">
    <property type="term" value="F:DNA binding"/>
    <property type="evidence" value="ECO:0007669"/>
    <property type="project" value="UniProtKB-KW"/>
</dbReference>
<proteinExistence type="predicted"/>
<organism evidence="7 8">
    <name type="scientific">Goose adenovirus 4</name>
    <dbReference type="NCBI Taxonomy" id="1193422"/>
    <lineage>
        <taxon>Viruses</taxon>
        <taxon>Varidnaviria</taxon>
        <taxon>Bamfordvirae</taxon>
        <taxon>Preplasmiviricota</taxon>
        <taxon>Polisuviricotina</taxon>
        <taxon>Pharingeaviricetes</taxon>
        <taxon>Rowavirales</taxon>
        <taxon>Adenoviridae</taxon>
        <taxon>Aviadenovirus</taxon>
        <taxon>Aviadenovirus anseris</taxon>
        <taxon>Goose aviadenovirus A</taxon>
    </lineage>
</organism>
<keyword evidence="3" id="KW-0426">Late protein</keyword>
<comment type="subcellular location">
    <subcellularLocation>
        <location evidence="1">Virion</location>
    </subcellularLocation>
</comment>
<evidence type="ECO:0000256" key="2">
    <source>
        <dbReference type="ARBA" id="ARBA00022844"/>
    </source>
</evidence>
<sequence>MPAVVLTGGRTKAKRRRSTVSLPRLPRIRKRPRYVSVKNPSGNAESERAALQSLAQRFQRGNLTGWRSAVTEAAAKTAAATGSPASATNLSTGQSAHAVPLSGSGLRGTRKRRVARKSSGRSKKPMRGGFFPALIPLIAAAIGAIPGIAGTAVGIANLKEQQRQYNEQMKLQREQMERLYGKKTT</sequence>
<reference evidence="7 8" key="1">
    <citation type="journal article" date="2010" name="Acta Vet. Hung.">
        <title>Hepatitis and hydropericardium syndrome associated with adenovirus infection in goslings.</title>
        <authorList>
            <person name="Ivanics E."/>
            <person name="Palya V."/>
            <person name="Markos B."/>
            <person name="Dan A."/>
            <person name="Ursu K."/>
            <person name="Harrach B."/>
            <person name="Kajan G."/>
            <person name="Glavits R."/>
        </authorList>
    </citation>
    <scope>NUCLEOTIDE SEQUENCE [LARGE SCALE GENOMIC DNA]</scope>
    <source>
        <strain evidence="7">P29</strain>
    </source>
</reference>
<gene>
    <name evidence="7" type="primary">pX</name>
</gene>
<feature type="compositionally biased region" description="Basic residues" evidence="5">
    <location>
        <begin position="108"/>
        <end position="126"/>
    </location>
</feature>
<dbReference type="GO" id="GO:0019013">
    <property type="term" value="C:viral nucleocapsid"/>
    <property type="evidence" value="ECO:0007669"/>
    <property type="project" value="InterPro"/>
</dbReference>
<evidence type="ECO:0000256" key="3">
    <source>
        <dbReference type="ARBA" id="ARBA00022921"/>
    </source>
</evidence>
<evidence type="ECO:0000256" key="1">
    <source>
        <dbReference type="ARBA" id="ARBA00004328"/>
    </source>
</evidence>
<accession>I3PMN2</accession>
<dbReference type="GeneID" id="12978908"/>
<dbReference type="RefSeq" id="YP_006383562.1">
    <property type="nucleotide sequence ID" value="NC_017979.1"/>
</dbReference>
<feature type="transmembrane region" description="Helical" evidence="6">
    <location>
        <begin position="130"/>
        <end position="156"/>
    </location>
</feature>
<evidence type="ECO:0000256" key="6">
    <source>
        <dbReference type="SAM" id="Phobius"/>
    </source>
</evidence>
<dbReference type="Pfam" id="PF05829">
    <property type="entry name" value="Adeno_PX"/>
    <property type="match status" value="1"/>
</dbReference>
<evidence type="ECO:0000313" key="7">
    <source>
        <dbReference type="EMBL" id="AFC40572.1"/>
    </source>
</evidence>
<keyword evidence="6" id="KW-1133">Transmembrane helix</keyword>
<evidence type="ECO:0000313" key="8">
    <source>
        <dbReference type="Proteomes" id="UP000107383"/>
    </source>
</evidence>
<evidence type="ECO:0000256" key="4">
    <source>
        <dbReference type="ARBA" id="ARBA00023125"/>
    </source>
</evidence>
<protein>
    <submittedName>
        <fullName evidence="7">Core protein pX</fullName>
    </submittedName>
</protein>
<keyword evidence="6" id="KW-0472">Membrane</keyword>
<dbReference type="EMBL" id="JF510462">
    <property type="protein sequence ID" value="AFC40572.1"/>
    <property type="molecule type" value="Genomic_DNA"/>
</dbReference>
<evidence type="ECO:0000256" key="5">
    <source>
        <dbReference type="SAM" id="MobiDB-lite"/>
    </source>
</evidence>
<name>I3PMN2_9ADEN</name>
<keyword evidence="8" id="KW-1185">Reference proteome</keyword>
<keyword evidence="4" id="KW-0238">DNA-binding</keyword>
<dbReference type="InterPro" id="IPR008393">
    <property type="entry name" value="Adenovirus_late_L2_mu_core"/>
</dbReference>
<keyword evidence="2" id="KW-0946">Virion</keyword>